<proteinExistence type="predicted"/>
<dbReference type="AlphaFoldDB" id="A0A8S8X6L8"/>
<sequence length="249" mass="28285">MTDLPILQRDHRSIEGRIAYTSDKPERRGQERGRESFRIDMHSDGSRTCSAHCEIDDRPSVMRDIVYSLDRDWMPTDCFVRITVGDKFMGTGWFRFAADHAECETFTALEGRVTQRMALEGPLRTFQNHAIACDAWHLRLFDLSQGVGSVQAIDPVLLSSPDHRGATGPMLFKVGVHVEFIGPERIEVAAGTFDALHFRFVSAPGLPVEHPHYDVWCTADDDWLFLKGGVAGYMQTRYELVELTRPSRR</sequence>
<organism evidence="1 2">
    <name type="scientific">Roseiterribacter gracilis</name>
    <dbReference type="NCBI Taxonomy" id="2812848"/>
    <lineage>
        <taxon>Bacteria</taxon>
        <taxon>Pseudomonadati</taxon>
        <taxon>Pseudomonadota</taxon>
        <taxon>Alphaproteobacteria</taxon>
        <taxon>Rhodospirillales</taxon>
        <taxon>Roseiterribacteraceae</taxon>
        <taxon>Roseiterribacter</taxon>
    </lineage>
</organism>
<evidence type="ECO:0008006" key="3">
    <source>
        <dbReference type="Google" id="ProtNLM"/>
    </source>
</evidence>
<dbReference type="RefSeq" id="WP_420241977.1">
    <property type="nucleotide sequence ID" value="NZ_BOPV01000001.1"/>
</dbReference>
<dbReference type="EMBL" id="BOPV01000001">
    <property type="protein sequence ID" value="GIL38898.1"/>
    <property type="molecule type" value="Genomic_DNA"/>
</dbReference>
<keyword evidence="2" id="KW-1185">Reference proteome</keyword>
<accession>A0A8S8X6L8</accession>
<evidence type="ECO:0000313" key="1">
    <source>
        <dbReference type="EMBL" id="GIL38898.1"/>
    </source>
</evidence>
<reference evidence="1" key="1">
    <citation type="submission" date="2021-02" db="EMBL/GenBank/DDBJ databases">
        <title>Genome sequence of Rhodospirillales sp. strain TMPK1 isolated from soil.</title>
        <authorList>
            <person name="Nakai R."/>
            <person name="Kusada H."/>
            <person name="Tamaki H."/>
        </authorList>
    </citation>
    <scope>NUCLEOTIDE SEQUENCE</scope>
    <source>
        <strain evidence="1">TMPK1</strain>
    </source>
</reference>
<comment type="caution">
    <text evidence="1">The sequence shown here is derived from an EMBL/GenBank/DDBJ whole genome shotgun (WGS) entry which is preliminary data.</text>
</comment>
<evidence type="ECO:0000313" key="2">
    <source>
        <dbReference type="Proteomes" id="UP000681075"/>
    </source>
</evidence>
<dbReference type="Proteomes" id="UP000681075">
    <property type="component" value="Unassembled WGS sequence"/>
</dbReference>
<name>A0A8S8X6L8_9PROT</name>
<gene>
    <name evidence="1" type="ORF">TMPK1_11350</name>
</gene>
<protein>
    <recommendedName>
        <fullName evidence="3">DUF3108 domain-containing protein</fullName>
    </recommendedName>
</protein>